<comment type="subcellular location">
    <subcellularLocation>
        <location evidence="1">Membrane</location>
        <topology evidence="1">Single-pass membrane protein</topology>
    </subcellularLocation>
</comment>
<feature type="domain" description="WSC" evidence="7">
    <location>
        <begin position="353"/>
        <end position="443"/>
    </location>
</feature>
<feature type="domain" description="WSC" evidence="7">
    <location>
        <begin position="252"/>
        <end position="343"/>
    </location>
</feature>
<feature type="domain" description="WSC" evidence="7">
    <location>
        <begin position="104"/>
        <end position="194"/>
    </location>
</feature>
<evidence type="ECO:0000259" key="7">
    <source>
        <dbReference type="PROSITE" id="PS51212"/>
    </source>
</evidence>
<feature type="domain" description="WSC" evidence="7">
    <location>
        <begin position="1352"/>
        <end position="1423"/>
    </location>
</feature>
<reference evidence="9" key="1">
    <citation type="submission" date="2016-11" db="UniProtKB">
        <authorList>
            <consortium name="WormBaseParasite"/>
        </authorList>
    </citation>
    <scope>IDENTIFICATION</scope>
</reference>
<protein>
    <submittedName>
        <fullName evidence="9">WSC domain-containing protein</fullName>
    </submittedName>
</protein>
<evidence type="ECO:0000256" key="3">
    <source>
        <dbReference type="ARBA" id="ARBA00022729"/>
    </source>
</evidence>
<keyword evidence="8" id="KW-1185">Reference proteome</keyword>
<evidence type="ECO:0000256" key="1">
    <source>
        <dbReference type="ARBA" id="ARBA00004167"/>
    </source>
</evidence>
<evidence type="ECO:0000256" key="4">
    <source>
        <dbReference type="ARBA" id="ARBA00022989"/>
    </source>
</evidence>
<dbReference type="Proteomes" id="UP000095280">
    <property type="component" value="Unplaced"/>
</dbReference>
<dbReference type="Pfam" id="PF01822">
    <property type="entry name" value="WSC"/>
    <property type="match status" value="15"/>
</dbReference>
<feature type="domain" description="WSC" evidence="7">
    <location>
        <begin position="702"/>
        <end position="793"/>
    </location>
</feature>
<dbReference type="PANTHER" id="PTHR24269">
    <property type="entry name" value="KREMEN PROTEIN"/>
    <property type="match status" value="1"/>
</dbReference>
<dbReference type="GO" id="GO:0005886">
    <property type="term" value="C:plasma membrane"/>
    <property type="evidence" value="ECO:0007669"/>
    <property type="project" value="TreeGrafter"/>
</dbReference>
<evidence type="ECO:0000313" key="8">
    <source>
        <dbReference type="Proteomes" id="UP000095280"/>
    </source>
</evidence>
<evidence type="ECO:0000256" key="2">
    <source>
        <dbReference type="ARBA" id="ARBA00022692"/>
    </source>
</evidence>
<dbReference type="InterPro" id="IPR051836">
    <property type="entry name" value="Kremen_rcpt"/>
</dbReference>
<feature type="domain" description="WSC" evidence="7">
    <location>
        <begin position="803"/>
        <end position="893"/>
    </location>
</feature>
<feature type="domain" description="WSC" evidence="7">
    <location>
        <begin position="902"/>
        <end position="994"/>
    </location>
</feature>
<keyword evidence="4" id="KW-1133">Transmembrane helix</keyword>
<dbReference type="InterPro" id="IPR002889">
    <property type="entry name" value="WSC_carb-bd"/>
</dbReference>
<feature type="domain" description="WSC" evidence="7">
    <location>
        <begin position="2"/>
        <end position="94"/>
    </location>
</feature>
<keyword evidence="5" id="KW-0472">Membrane</keyword>
<keyword evidence="3" id="KW-0732">Signal</keyword>
<feature type="domain" description="WSC" evidence="7">
    <location>
        <begin position="452"/>
        <end position="544"/>
    </location>
</feature>
<evidence type="ECO:0000313" key="9">
    <source>
        <dbReference type="WBParaSite" id="maker-uti_cns_0047133-snap-gene-0.5-mRNA-1"/>
    </source>
</evidence>
<dbReference type="SMART" id="SM00321">
    <property type="entry name" value="WSC"/>
    <property type="match status" value="13"/>
</dbReference>
<organism evidence="8 9">
    <name type="scientific">Macrostomum lignano</name>
    <dbReference type="NCBI Taxonomy" id="282301"/>
    <lineage>
        <taxon>Eukaryota</taxon>
        <taxon>Metazoa</taxon>
        <taxon>Spiralia</taxon>
        <taxon>Lophotrochozoa</taxon>
        <taxon>Platyhelminthes</taxon>
        <taxon>Rhabditophora</taxon>
        <taxon>Macrostomorpha</taxon>
        <taxon>Macrostomida</taxon>
        <taxon>Macrostomidae</taxon>
        <taxon>Macrostomum</taxon>
    </lineage>
</organism>
<keyword evidence="6" id="KW-0325">Glycoprotein</keyword>
<sequence>AGVKYVGCFKDNRYRDLPVVYTANYKTTKAYCFRYCRAKGYRYFGLQNGNACTCGNTVGRYGKAKSKDCARSTCKGDKRSKCGGPWRNSVFTTGLKPKSFKTPGMSHIGCFVDGRRRDLPTLGGKGSMTVGRCYGLCKKKGFRFFGVQIGKQCWCGNHYGRYGRRDKRECRYQCRGDKTTYCGGSWRNDVYATGVVVASKGKQCWCGNHYGRYGRRDKRECRYQCRGDKTTYCGGSWRNDVYATGLEEHASGVTLLGCFRDNSKRDLPLVHGAGHRTTKAYCLKYCKSRGYRYFGLQAGSACTCGNKYGSFGRVNAKQCRTRCRGDKRRTCGGSWRNSVYSTGIGSKPVRLPGLKHLGCYLDKSSRDLRKLVLSGSVTVPKCYKACKARKYRFFGVQNGYQCWCGNHYGRYRIRSNLECRVQCRGDKSTYCGGAWRNNVYATGVVVASKAAGVKYVGCFKDNRYRDLPVVYTANYKTTKAYCFRYCRAKGYRYFGLQNGNACTCGNTVGRYGKAKSKDCARSTCKGDKRSKCGGPWRNSVFTTGLKPKSFKTPGMSHIGCFVDGRRRDLPTLGGKGSMTVGRCYGLCKKKGFRFFGVQIGKQCWCGNHYGRYGRRDKRECRYQCRGDKTTYCGGSWRNDVYATGVVVASKGKQCWCGNHYGRYGRRDKRECRYQCRGDKTTYCGGSWRNDVYATGLEEHASGVTLLGCFRDNSKRDLPLVHGAGHRTTKAYCLKYCKSRGYRYFGLQAGSACTCGNKYGSFGRVNAKQCRTRCRGDKRRTCGGSWRNSVYSTGIGSKPVRLPGLKHLGCYLDKSSRDLRKLVLSGSVTVPKCYKACKARKYRFFGVQNGYQCWCGNHYGRYRIRSNLECRVQCRGDKSTYCGGAWRNNVYATGVVVASKAAGVKYVGCFKDNRYRDLPVVYTANYKTTKAYCFRYCRAKGYRYFGLQNGNACTCGNTVGRYGKAKSKDCARSTCKGDKRSKCGGPWRNSVFTTGLKPKSFKRKQCWCGNHYGRYGRRDKRECRYQCRGDKTTYCGGSWRNDVYATGVVVASKAPGMSHIGCFVDGRRRDLPTVGGKGSITVGRCYGLCKKKGFRFFGVQIGKQCWCGNHYGRYGRRDKRECRYQCRGDKTTYCGGSWRNDVYATGLEEHASGVTLLGCFRDNSKRDLPLVHGAGHRTTKAYCLKYCKSRGYRYFGLQAGSACTCGNKYGSFGRVNAKQCRTRCRGDKRRTCGGSWRNSVYSTGIGSKPVRLPGLKHLGCYLDKSSRDLRKLVLSGSVTVPKCYKACKARKYRFFGVQNGYQCWCGNHYGRYRIRSNLECRVQCRGDKSTYCGGAWRNNVYATGVVVASKAAGVKYVGCFKDNRYRDLPVVYTANYKTTKAYCFRYCRAKGYRYFGLQNGNACTCGNTVGRYGKAKSKDCARST</sequence>
<feature type="domain" description="WSC" evidence="7">
    <location>
        <begin position="1253"/>
        <end position="1343"/>
    </location>
</feature>
<feature type="domain" description="WSC" evidence="7">
    <location>
        <begin position="554"/>
        <end position="644"/>
    </location>
</feature>
<feature type="domain" description="WSC" evidence="7">
    <location>
        <begin position="1152"/>
        <end position="1243"/>
    </location>
</feature>
<accession>A0A1I8JEA2</accession>
<keyword evidence="2" id="KW-0812">Transmembrane</keyword>
<dbReference type="PANTHER" id="PTHR24269:SF16">
    <property type="entry name" value="PROTEIN SLG1"/>
    <property type="match status" value="1"/>
</dbReference>
<dbReference type="WBParaSite" id="maker-uti_cns_0047133-snap-gene-0.5-mRNA-1">
    <property type="protein sequence ID" value="maker-uti_cns_0047133-snap-gene-0.5-mRNA-1"/>
    <property type="gene ID" value="maker-uti_cns_0047133-snap-gene-0.5"/>
</dbReference>
<evidence type="ECO:0000256" key="6">
    <source>
        <dbReference type="ARBA" id="ARBA00023180"/>
    </source>
</evidence>
<proteinExistence type="predicted"/>
<dbReference type="PROSITE" id="PS51212">
    <property type="entry name" value="WSC"/>
    <property type="match status" value="13"/>
</dbReference>
<feature type="domain" description="WSC" evidence="7">
    <location>
        <begin position="1055"/>
        <end position="1145"/>
    </location>
</feature>
<evidence type="ECO:0000256" key="5">
    <source>
        <dbReference type="ARBA" id="ARBA00023136"/>
    </source>
</evidence>
<name>A0A1I8JEA2_9PLAT</name>